<keyword evidence="20" id="KW-1185">Reference proteome</keyword>
<dbReference type="InterPro" id="IPR007099">
    <property type="entry name" value="RNA-dir_pol_NSvirus"/>
</dbReference>
<dbReference type="Pfam" id="PF04196">
    <property type="entry name" value="Bunya_RdRp"/>
    <property type="match status" value="1"/>
</dbReference>
<comment type="cofactor">
    <cofactor evidence="2">
        <name>Mg(2+)</name>
        <dbReference type="ChEBI" id="CHEBI:18420"/>
    </cofactor>
</comment>
<evidence type="ECO:0000256" key="3">
    <source>
        <dbReference type="ARBA" id="ARBA00004340"/>
    </source>
</evidence>
<comment type="catalytic activity">
    <reaction evidence="17">
        <text>RNA(n) + a ribonucleoside 5'-triphosphate = RNA(n+1) + diphosphate</text>
        <dbReference type="Rhea" id="RHEA:21248"/>
        <dbReference type="Rhea" id="RHEA-COMP:14527"/>
        <dbReference type="Rhea" id="RHEA-COMP:17342"/>
        <dbReference type="ChEBI" id="CHEBI:33019"/>
        <dbReference type="ChEBI" id="CHEBI:61557"/>
        <dbReference type="ChEBI" id="CHEBI:140395"/>
        <dbReference type="EC" id="2.7.7.48"/>
    </reaction>
</comment>
<evidence type="ECO:0000256" key="8">
    <source>
        <dbReference type="ARBA" id="ARBA00022695"/>
    </source>
</evidence>
<dbReference type="CDD" id="cd22349">
    <property type="entry name" value="PDDEXK_RNA_polymerase-like"/>
    <property type="match status" value="1"/>
</dbReference>
<dbReference type="InterPro" id="IPR029124">
    <property type="entry name" value="L_protein_N"/>
</dbReference>
<organism evidence="19 20">
    <name type="scientific">Pacora virus</name>
    <dbReference type="NCBI Taxonomy" id="2748244"/>
    <lineage>
        <taxon>Viruses</taxon>
        <taxon>Riboviria</taxon>
        <taxon>Orthornavirae</taxon>
        <taxon>Negarnaviricota</taxon>
        <taxon>Polyploviricotina</taxon>
        <taxon>Bunyaviricetes</taxon>
        <taxon>Elliovirales</taxon>
        <taxon>Peribunyaviridae</taxon>
        <taxon>Orthobunyavirus</taxon>
        <taxon>Orthobunyavirus pacoraense</taxon>
    </lineage>
</organism>
<dbReference type="RefSeq" id="YP_010840663.1">
    <property type="nucleotide sequence ID" value="NC_078912.1"/>
</dbReference>
<reference evidence="19 20" key="1">
    <citation type="submission" date="2019-05" db="EMBL/GenBank/DDBJ databases">
        <title>Genomic Characterization of 104 Bunyaviruses in the Families Peribunyaviridae, Nairoviridae, and Phenuiviridae.</title>
        <authorList>
            <person name="Kapuscinski M."/>
            <person name="Bergren N."/>
            <person name="Russell B."/>
            <person name="Lee J."/>
            <person name="Borland E."/>
            <person name="King D."/>
            <person name="Burkhalter K."/>
            <person name="Stenglein M."/>
            <person name="Kading R."/>
        </authorList>
    </citation>
    <scope>NUCLEOTIDE SEQUENCE [LARGE SCALE GENOMIC DNA]</scope>
    <source>
        <strain evidence="19 20">J19</strain>
    </source>
</reference>
<evidence type="ECO:0000256" key="1">
    <source>
        <dbReference type="ARBA" id="ARBA00001936"/>
    </source>
</evidence>
<evidence type="ECO:0000256" key="9">
    <source>
        <dbReference type="ARBA" id="ARBA00022741"/>
    </source>
</evidence>
<keyword evidence="12" id="KW-0693">Viral RNA replication</keyword>
<protein>
    <recommendedName>
        <fullName evidence="5">RNA-directed RNA polymerase L</fullName>
        <ecNumber evidence="4">2.7.7.48</ecNumber>
    </recommendedName>
    <alternativeName>
        <fullName evidence="13">Large structural protein</fullName>
    </alternativeName>
    <alternativeName>
        <fullName evidence="15">Replicase</fullName>
    </alternativeName>
    <alternativeName>
        <fullName evidence="14">Transcriptase</fullName>
    </alternativeName>
</protein>
<evidence type="ECO:0000313" key="20">
    <source>
        <dbReference type="Proteomes" id="UP001301013"/>
    </source>
</evidence>
<comment type="similarity">
    <text evidence="16">Belongs to the Bunyavirales RNA polymerase family.</text>
</comment>
<dbReference type="GO" id="GO:0006351">
    <property type="term" value="P:DNA-templated transcription"/>
    <property type="evidence" value="ECO:0007669"/>
    <property type="project" value="InterPro"/>
</dbReference>
<evidence type="ECO:0000259" key="18">
    <source>
        <dbReference type="PROSITE" id="PS50525"/>
    </source>
</evidence>
<evidence type="ECO:0000256" key="15">
    <source>
        <dbReference type="ARBA" id="ARBA00031012"/>
    </source>
</evidence>
<evidence type="ECO:0000256" key="14">
    <source>
        <dbReference type="ARBA" id="ARBA00030436"/>
    </source>
</evidence>
<dbReference type="InterPro" id="IPR048547">
    <property type="entry name" value="L_thumb_ring_bunyavir"/>
</dbReference>
<proteinExistence type="inferred from homology"/>
<keyword evidence="8" id="KW-0548">Nucleotidyltransferase</keyword>
<dbReference type="GO" id="GO:0016787">
    <property type="term" value="F:hydrolase activity"/>
    <property type="evidence" value="ECO:0007669"/>
    <property type="project" value="UniProtKB-KW"/>
</dbReference>
<comment type="cofactor">
    <cofactor evidence="1">
        <name>Mn(2+)</name>
        <dbReference type="ChEBI" id="CHEBI:29035"/>
    </cofactor>
</comment>
<evidence type="ECO:0000256" key="5">
    <source>
        <dbReference type="ARBA" id="ARBA00018602"/>
    </source>
</evidence>
<sequence length="2249" mass="261420">MNQELLNLHPREMFPIYSFRIANCNDPHQGSDILSLMTQDRHNYFAREFCAAAGIEYRNDVRALEIVQEMVPDFDPMAIKVPDITPDNYYRDGAKIYIIDFKVSVSDETSISTFKKYDTLFGDVFNRLGVNYEVVIIRMDPSSMRLHISSDNFMALFPNIPINVDFDWYFRLKDQLYDKFRDDEEFFALTSHGEFTPTMPWVTEPTQELFKHPIFIEFMESMPEDQRNDFMEALYYNPFQSDKWNDLLHIFMRKYGGEYDKFVKTMAQKMFTLDGNYEKPTRDEILKGWGEMLERIKETREVTQDIGKQKPSIHFIWAGHDNDKPTENNQKILRLAKLLQGIDEVDTYSKAFKSIGHLMDYSSDIAGYTAYCNNLKADARSSVKPQNKKINPVQIGTSTVLWEQQFKFDTDVIDKTVRLRFLKEFCGIGNHKAFKDRMLEDLDLGKPRILDFEDTNVIRAAEKMFHETKSYLSEESGLKKLGNILDDYKDKIVDANEKTWEIVEAIGKTKYWQAINDISMVVKNILSVSQYNRHNTFRVVTTANNNFFGIVYPSASIRSKRSTIVFSTVCIHKKPNDFISCGALYKTYQVGDEYISISRAMRLDKERCQRIVTSPGLFLMTTLLFKGDTEINLNEIMAFSFFTSLSITKSMLSLTEPSRYMIMNSLAVSSHVREYISEKFSPYTKTLFSVYMTQLIKKGCMSANDQKDLISLKDVFLNEYEITQKGVSMDRNLQSIWFPGKVNLKEYINQIYLPFYFNPKGLHNKHHVMIDLAKTILEIEMEQRKDLPDPWGNEFRKQSVNLPILIFAIAKMLKQDTSKNNHLRSRIENRNNFRRSLTSISTFTSSKSCIKVGDFFDLKAKTVMRLKKLRGKEAKKTRIANTEFVAEDELDLEVDHSNYIDLVKCMPHYTDYMSTKVFDRLYEKYKSGEYTEKPAIEIIMDVMKNHTDFKFCFFNKGQKTAKDREIFVGELEAKLCLYCVERIAKERCKLNPEEMISEPGDGKLKKLELTSESEIRYLIDAVRNNQGEDVQKGVLPKGIKVEINADMSKWSAQDVFFKYFWLIVLDPILYPHEKQRILYFFCNYMNKELILPDEMMCSLLDQKAERENDIIREMTNNFQYNTVNIKRNWLQGNLNYTSSYVHSCSMMVFRDIMKETSQLLDGQCKVGSMVHSDDNQTSVIMIQDKLPLDFVVQHCCNTFEQVCLTFGNQANMKKTYITNHIKEFVSLFNIYGEPFSIYGRFLLPAVGDCAYIGPYEDMASRLSATQTAIKHGCPASVGWVSIALNHWITFMTYNMLPNQVNDPCKIFNCSRDELPIELCGLLKADLSTIALVGLEAGNISFLTNILKKMSNPMYIKESVQTQCHHINEWDIDQLSDMEKLRFKLLRYVVLDSELTEDDKMGETSEMRSRSLITPRKFTTPASLERLISYKDFQDIIGADRNIEGLLTKLLEKPELLVTKGENAEEFMLTILYRYNSKKFKESLSIQSPTQLFVEQILFANKPTIDYSGIHEKYMSALDIPEIQLYEGIIGRKTIPEAFESIKQDLDELPLTNSDISLVYSFCILNDPLNTTACNALLLSQIQSLMDRTSLSAVTMPEFRNMKLIKYSPALVLRAYIHGNMAVGNASEEMMQRDVFHLTEFIESTRIRDKLHEKIRINEQRKGQRDLMFEVREWTKFYQTCYDYIKSTEHKVKVFILPMKTYTAFDFCAVIHGNLIKDKGWYSIHYLKQIVSGANKAVVNQTPAGEQMVIDECFRLLSHFCTTFIEENSRRKFLNTIIDQFTYKGIPVKDLLTKLENSSQRSSFLPLLYHIGRLEQRDLDKFDADKSKDRVTWNDWQVNRHLNTGKIDLTIKGYMRSIRIMGEDDQLKIAELRITKKDQTSIESHGRKLLNARHNLKFENMKRLPFLKENTYYICWQKRTKFSYSYLLLTSNVIEARNRDKISGIDSKYNELVPVCLVIVAYVDSKSKMRIEKLKGLNELVDLARLQIGTNDFATTKRCHFSKMSFFSGPNLKIGNLNITKLLKTPSLLTVNYSALSQVPLMTLCQIFECDGSGNQEDEFQFLSDEILEDEEVETIQAVPMFNINYSTRSKKGHTYKGALQTALRRGLDEFEENFDLTGLGFFHYKSIGLIGMLVNIIDMCEVNEWSQTIKKCIHLAFFNNNKDATFHNLKMPGYLLKDSVSYSVDWEKVRIVVNGIRPRYPENHWGQIITQFLRRVIAAIDFQIQTTGMSWSDIMDMFDDYKDEVMIQF</sequence>
<dbReference type="GO" id="GO:0003968">
    <property type="term" value="F:RNA-directed RNA polymerase activity"/>
    <property type="evidence" value="ECO:0007669"/>
    <property type="project" value="UniProtKB-KW"/>
</dbReference>
<keyword evidence="6" id="KW-0696">RNA-directed RNA polymerase</keyword>
<keyword evidence="7" id="KW-0808">Transferase</keyword>
<dbReference type="InterPro" id="IPR048006">
    <property type="entry name" value="CapSnatch_bunyavir"/>
</dbReference>
<dbReference type="EC" id="2.7.7.48" evidence="4"/>
<evidence type="ECO:0000256" key="4">
    <source>
        <dbReference type="ARBA" id="ARBA00012494"/>
    </source>
</evidence>
<name>A0A7D9MVW2_9VIRU</name>
<keyword evidence="11" id="KW-0460">Magnesium</keyword>
<keyword evidence="10" id="KW-0378">Hydrolase</keyword>
<keyword evidence="9" id="KW-0547">Nucleotide-binding</keyword>
<evidence type="ECO:0000256" key="11">
    <source>
        <dbReference type="ARBA" id="ARBA00022842"/>
    </source>
</evidence>
<evidence type="ECO:0000256" key="7">
    <source>
        <dbReference type="ARBA" id="ARBA00022679"/>
    </source>
</evidence>
<evidence type="ECO:0000256" key="10">
    <source>
        <dbReference type="ARBA" id="ARBA00022801"/>
    </source>
</evidence>
<dbReference type="GO" id="GO:0039694">
    <property type="term" value="P:viral RNA genome replication"/>
    <property type="evidence" value="ECO:0007669"/>
    <property type="project" value="InterPro"/>
</dbReference>
<dbReference type="KEGG" id="vg:80553754"/>
<evidence type="ECO:0000256" key="17">
    <source>
        <dbReference type="ARBA" id="ARBA00048744"/>
    </source>
</evidence>
<evidence type="ECO:0000256" key="13">
    <source>
        <dbReference type="ARBA" id="ARBA00030285"/>
    </source>
</evidence>
<accession>A0A7D9MVW2</accession>
<dbReference type="GO" id="GO:0000166">
    <property type="term" value="F:nucleotide binding"/>
    <property type="evidence" value="ECO:0007669"/>
    <property type="project" value="UniProtKB-KW"/>
</dbReference>
<feature type="domain" description="RdRp catalytic" evidence="18">
    <location>
        <begin position="1030"/>
        <end position="1216"/>
    </location>
</feature>
<dbReference type="GeneID" id="80553754"/>
<dbReference type="Pfam" id="PF15518">
    <property type="entry name" value="L_protein_N"/>
    <property type="match status" value="1"/>
</dbReference>
<dbReference type="NCBIfam" id="TIGR04202">
    <property type="entry name" value="capSnatchArena"/>
    <property type="match status" value="1"/>
</dbReference>
<dbReference type="Pfam" id="PF21561">
    <property type="entry name" value="L_thumb_ring_vir"/>
    <property type="match status" value="1"/>
</dbReference>
<dbReference type="EMBL" id="MK896500">
    <property type="protein sequence ID" value="QLA47048.1"/>
    <property type="molecule type" value="Viral_cRNA"/>
</dbReference>
<dbReference type="GO" id="GO:0043657">
    <property type="term" value="C:host cell"/>
    <property type="evidence" value="ECO:0007669"/>
    <property type="project" value="UniProtKB-SubCell"/>
</dbReference>
<evidence type="ECO:0000256" key="12">
    <source>
        <dbReference type="ARBA" id="ARBA00022953"/>
    </source>
</evidence>
<comment type="subcellular location">
    <subcellularLocation>
        <location evidence="3">Host cell</location>
    </subcellularLocation>
</comment>
<evidence type="ECO:0000313" key="19">
    <source>
        <dbReference type="EMBL" id="QLA47048.1"/>
    </source>
</evidence>
<evidence type="ECO:0000256" key="16">
    <source>
        <dbReference type="ARBA" id="ARBA00034123"/>
    </source>
</evidence>
<dbReference type="InterPro" id="IPR007322">
    <property type="entry name" value="RNA_pol_bunyavir"/>
</dbReference>
<evidence type="ECO:0000256" key="2">
    <source>
        <dbReference type="ARBA" id="ARBA00001946"/>
    </source>
</evidence>
<dbReference type="Gene3D" id="3.40.91.60">
    <property type="match status" value="1"/>
</dbReference>
<evidence type="ECO:0000256" key="6">
    <source>
        <dbReference type="ARBA" id="ARBA00022484"/>
    </source>
</evidence>
<dbReference type="PROSITE" id="PS50525">
    <property type="entry name" value="RDRP_SSRNA_NEG_SEG"/>
    <property type="match status" value="1"/>
</dbReference>
<dbReference type="Proteomes" id="UP001301013">
    <property type="component" value="Genome"/>
</dbReference>